<dbReference type="OrthoDB" id="9786141at2"/>
<dbReference type="CDD" id="cd18873">
    <property type="entry name" value="NUDIX_NadM_like"/>
    <property type="match status" value="1"/>
</dbReference>
<dbReference type="Gene3D" id="1.10.10.10">
    <property type="entry name" value="Winged helix-like DNA-binding domain superfamily/Winged helix DNA-binding domain"/>
    <property type="match status" value="1"/>
</dbReference>
<dbReference type="Gene3D" id="3.90.79.10">
    <property type="entry name" value="Nucleoside Triphosphate Pyrophosphohydrolase"/>
    <property type="match status" value="1"/>
</dbReference>
<dbReference type="InterPro" id="IPR015797">
    <property type="entry name" value="NUDIX_hydrolase-like_dom_sf"/>
</dbReference>
<evidence type="ECO:0000313" key="3">
    <source>
        <dbReference type="Proteomes" id="UP000075606"/>
    </source>
</evidence>
<dbReference type="SUPFAM" id="SSF55811">
    <property type="entry name" value="Nudix"/>
    <property type="match status" value="1"/>
</dbReference>
<sequence length="249" mass="28565">MANLNTDLLTPSVAIDCVVFGFHENELKVLLLKLKNIDLWALPGGFVHKHVDIETEAHNALELRTGLDNIFLKQFHTFGSIERNDTDHNKMLVDKKVIPEEWFPWFNQRFISIGFYALVEYSQVKEPIPGPISEACEWCSVNDLPPLMLDHEHILTVAHETLKKELNNQPIGLNLLPKRFTIPELQSLYETILGKKLDRRNFRRKVMSFGILVCTNERRTGVAHKAPLLYEFDEASYIKANEAGLSSGW</sequence>
<gene>
    <name evidence="2" type="ORF">AWW68_16835</name>
</gene>
<comment type="caution">
    <text evidence="2">The sequence shown here is derived from an EMBL/GenBank/DDBJ whole genome shotgun (WGS) entry which is preliminary data.</text>
</comment>
<name>A0A150X1G7_9BACT</name>
<protein>
    <recommendedName>
        <fullName evidence="1">NrtR DNA-binding winged helix domain-containing protein</fullName>
    </recommendedName>
</protein>
<dbReference type="Proteomes" id="UP000075606">
    <property type="component" value="Unassembled WGS sequence"/>
</dbReference>
<dbReference type="InterPro" id="IPR036388">
    <property type="entry name" value="WH-like_DNA-bd_sf"/>
</dbReference>
<dbReference type="STRING" id="333140.AWW68_16835"/>
<dbReference type="SUPFAM" id="SSF46785">
    <property type="entry name" value="Winged helix' DNA-binding domain"/>
    <property type="match status" value="1"/>
</dbReference>
<dbReference type="RefSeq" id="WP_068224436.1">
    <property type="nucleotide sequence ID" value="NZ_LRPC01000029.1"/>
</dbReference>
<keyword evidence="3" id="KW-1185">Reference proteome</keyword>
<proteinExistence type="predicted"/>
<evidence type="ECO:0000313" key="2">
    <source>
        <dbReference type="EMBL" id="KYG72571.1"/>
    </source>
</evidence>
<dbReference type="InterPro" id="IPR054105">
    <property type="entry name" value="WHD_NrtR"/>
</dbReference>
<dbReference type="InterPro" id="IPR036390">
    <property type="entry name" value="WH_DNA-bd_sf"/>
</dbReference>
<evidence type="ECO:0000259" key="1">
    <source>
        <dbReference type="Pfam" id="PF21906"/>
    </source>
</evidence>
<feature type="domain" description="NrtR DNA-binding winged helix" evidence="1">
    <location>
        <begin position="172"/>
        <end position="232"/>
    </location>
</feature>
<organism evidence="2 3">
    <name type="scientific">Roseivirga spongicola</name>
    <dbReference type="NCBI Taxonomy" id="333140"/>
    <lineage>
        <taxon>Bacteria</taxon>
        <taxon>Pseudomonadati</taxon>
        <taxon>Bacteroidota</taxon>
        <taxon>Cytophagia</taxon>
        <taxon>Cytophagales</taxon>
        <taxon>Roseivirgaceae</taxon>
        <taxon>Roseivirga</taxon>
    </lineage>
</organism>
<dbReference type="AlphaFoldDB" id="A0A150X1G7"/>
<accession>A0A150X1G7</accession>
<dbReference type="Pfam" id="PF21906">
    <property type="entry name" value="WHD_NrtR"/>
    <property type="match status" value="1"/>
</dbReference>
<reference evidence="2 3" key="1">
    <citation type="submission" date="2016-01" db="EMBL/GenBank/DDBJ databases">
        <title>Genome sequencing of Roseivirga spongicola UST030701-084.</title>
        <authorList>
            <person name="Selvaratnam C."/>
            <person name="Thevarajoo S."/>
            <person name="Goh K.M."/>
            <person name="Ee R."/>
            <person name="Chan K.-G."/>
            <person name="Chong C.S."/>
        </authorList>
    </citation>
    <scope>NUCLEOTIDE SEQUENCE [LARGE SCALE GENOMIC DNA]</scope>
    <source>
        <strain evidence="2 3">UST030701-084</strain>
    </source>
</reference>
<dbReference type="EMBL" id="LRPC01000029">
    <property type="protein sequence ID" value="KYG72571.1"/>
    <property type="molecule type" value="Genomic_DNA"/>
</dbReference>